<dbReference type="EMBL" id="KZ312438">
    <property type="protein sequence ID" value="KAG8240209.1"/>
    <property type="molecule type" value="Genomic_DNA"/>
</dbReference>
<sequence length="227" mass="26681">MGTILLNNSLGVNQLDLAINYGHSLEKMDFVIIFHCTAVKSLRRLKMHRYEHKFFALLDELREKGIRATGTIRENRMAKCTLMSAEELEKFPKGYNDYRFESNNEIFIGRWKDNKCVAVATNFDTLEPTVQVMRWCKEKSAKAYVPQPALINNYNKYMGGEDMHDWLLEKHAIAIKGKKRYWRVFTRIVDMSIVNAYLLYRDIHGKQSISIKDFRRAITVHYLKLGY</sequence>
<proteinExistence type="predicted"/>
<reference evidence="2" key="2">
    <citation type="submission" date="2017-10" db="EMBL/GenBank/DDBJ databases">
        <title>Ladona fulva Genome sequencing and assembly.</title>
        <authorList>
            <person name="Murali S."/>
            <person name="Richards S."/>
            <person name="Bandaranaike D."/>
            <person name="Bellair M."/>
            <person name="Blankenburg K."/>
            <person name="Chao H."/>
            <person name="Dinh H."/>
            <person name="Doddapaneni H."/>
            <person name="Dugan-Rocha S."/>
            <person name="Elkadiri S."/>
            <person name="Gnanaolivu R."/>
            <person name="Hernandez B."/>
            <person name="Skinner E."/>
            <person name="Javaid M."/>
            <person name="Lee S."/>
            <person name="Li M."/>
            <person name="Ming W."/>
            <person name="Munidasa M."/>
            <person name="Muniz J."/>
            <person name="Nguyen L."/>
            <person name="Hughes D."/>
            <person name="Osuji N."/>
            <person name="Pu L.-L."/>
            <person name="Puazo M."/>
            <person name="Qu C."/>
            <person name="Quiroz J."/>
            <person name="Raj R."/>
            <person name="Weissenberger G."/>
            <person name="Xin Y."/>
            <person name="Zou X."/>
            <person name="Han Y."/>
            <person name="Worley K."/>
            <person name="Muzny D."/>
            <person name="Gibbs R."/>
        </authorList>
    </citation>
    <scope>NUCLEOTIDE SEQUENCE</scope>
    <source>
        <strain evidence="2">Sampled in the wild</strain>
    </source>
</reference>
<dbReference type="GO" id="GO:0043565">
    <property type="term" value="F:sequence-specific DNA binding"/>
    <property type="evidence" value="ECO:0007669"/>
    <property type="project" value="TreeGrafter"/>
</dbReference>
<organism evidence="2 3">
    <name type="scientific">Ladona fulva</name>
    <name type="common">Scarce chaser dragonfly</name>
    <name type="synonym">Libellula fulva</name>
    <dbReference type="NCBI Taxonomy" id="123851"/>
    <lineage>
        <taxon>Eukaryota</taxon>
        <taxon>Metazoa</taxon>
        <taxon>Ecdysozoa</taxon>
        <taxon>Arthropoda</taxon>
        <taxon>Hexapoda</taxon>
        <taxon>Insecta</taxon>
        <taxon>Pterygota</taxon>
        <taxon>Palaeoptera</taxon>
        <taxon>Odonata</taxon>
        <taxon>Epiprocta</taxon>
        <taxon>Anisoptera</taxon>
        <taxon>Libelluloidea</taxon>
        <taxon>Libellulidae</taxon>
        <taxon>Ladona</taxon>
    </lineage>
</organism>
<dbReference type="PANTHER" id="PTHR47055:SF3">
    <property type="entry name" value="PHORBOL-ESTER_DAG-TYPE DOMAIN-CONTAINING PROTEIN"/>
    <property type="match status" value="1"/>
</dbReference>
<dbReference type="AlphaFoldDB" id="A0A8K0KTK5"/>
<name>A0A8K0KTK5_LADFU</name>
<dbReference type="OrthoDB" id="8300647at2759"/>
<protein>
    <recommendedName>
        <fullName evidence="1">PiggyBac transposable element-derived protein domain-containing protein</fullName>
    </recommendedName>
</protein>
<evidence type="ECO:0000313" key="3">
    <source>
        <dbReference type="Proteomes" id="UP000792457"/>
    </source>
</evidence>
<evidence type="ECO:0000313" key="2">
    <source>
        <dbReference type="EMBL" id="KAG8240209.1"/>
    </source>
</evidence>
<keyword evidence="3" id="KW-1185">Reference proteome</keyword>
<dbReference type="PANTHER" id="PTHR47055">
    <property type="entry name" value="DDE_TNP_1_7 DOMAIN-CONTAINING PROTEIN"/>
    <property type="match status" value="1"/>
</dbReference>
<feature type="domain" description="PiggyBac transposable element-derived protein" evidence="1">
    <location>
        <begin position="56"/>
        <end position="197"/>
    </location>
</feature>
<reference evidence="2" key="1">
    <citation type="submission" date="2013-04" db="EMBL/GenBank/DDBJ databases">
        <authorList>
            <person name="Qu J."/>
            <person name="Murali S.C."/>
            <person name="Bandaranaike D."/>
            <person name="Bellair M."/>
            <person name="Blankenburg K."/>
            <person name="Chao H."/>
            <person name="Dinh H."/>
            <person name="Doddapaneni H."/>
            <person name="Downs B."/>
            <person name="Dugan-Rocha S."/>
            <person name="Elkadiri S."/>
            <person name="Gnanaolivu R.D."/>
            <person name="Hernandez B."/>
            <person name="Javaid M."/>
            <person name="Jayaseelan J.C."/>
            <person name="Lee S."/>
            <person name="Li M."/>
            <person name="Ming W."/>
            <person name="Munidasa M."/>
            <person name="Muniz J."/>
            <person name="Nguyen L."/>
            <person name="Ongeri F."/>
            <person name="Osuji N."/>
            <person name="Pu L.-L."/>
            <person name="Puazo M."/>
            <person name="Qu C."/>
            <person name="Quiroz J."/>
            <person name="Raj R."/>
            <person name="Weissenberger G."/>
            <person name="Xin Y."/>
            <person name="Zou X."/>
            <person name="Han Y."/>
            <person name="Richards S."/>
            <person name="Worley K."/>
            <person name="Muzny D."/>
            <person name="Gibbs R."/>
        </authorList>
    </citation>
    <scope>NUCLEOTIDE SEQUENCE</scope>
    <source>
        <strain evidence="2">Sampled in the wild</strain>
    </source>
</reference>
<dbReference type="InterPro" id="IPR052638">
    <property type="entry name" value="PiggyBac_TE-derived"/>
</dbReference>
<evidence type="ECO:0000259" key="1">
    <source>
        <dbReference type="Pfam" id="PF13843"/>
    </source>
</evidence>
<dbReference type="Proteomes" id="UP000792457">
    <property type="component" value="Unassembled WGS sequence"/>
</dbReference>
<comment type="caution">
    <text evidence="2">The sequence shown here is derived from an EMBL/GenBank/DDBJ whole genome shotgun (WGS) entry which is preliminary data.</text>
</comment>
<feature type="non-terminal residue" evidence="2">
    <location>
        <position position="1"/>
    </location>
</feature>
<accession>A0A8K0KTK5</accession>
<dbReference type="InterPro" id="IPR029526">
    <property type="entry name" value="PGBD"/>
</dbReference>
<dbReference type="Pfam" id="PF13843">
    <property type="entry name" value="DDE_Tnp_1_7"/>
    <property type="match status" value="1"/>
</dbReference>
<gene>
    <name evidence="2" type="ORF">J437_LFUL019340</name>
</gene>